<keyword evidence="7 8" id="KW-0472">Membrane</keyword>
<feature type="transmembrane region" description="Helical" evidence="8">
    <location>
        <begin position="76"/>
        <end position="94"/>
    </location>
</feature>
<keyword evidence="3" id="KW-0328">Glycosyltransferase</keyword>
<feature type="transmembrane region" description="Helical" evidence="8">
    <location>
        <begin position="302"/>
        <end position="319"/>
    </location>
</feature>
<dbReference type="PANTHER" id="PTHR33908:SF11">
    <property type="entry name" value="MEMBRANE PROTEIN"/>
    <property type="match status" value="1"/>
</dbReference>
<comment type="caution">
    <text evidence="9">The sequence shown here is derived from an EMBL/GenBank/DDBJ whole genome shotgun (WGS) entry which is preliminary data.</text>
</comment>
<dbReference type="Proteomes" id="UP000236286">
    <property type="component" value="Unassembled WGS sequence"/>
</dbReference>
<keyword evidence="4" id="KW-0808">Transferase</keyword>
<keyword evidence="5 8" id="KW-0812">Transmembrane</keyword>
<evidence type="ECO:0000313" key="10">
    <source>
        <dbReference type="Proteomes" id="UP000236286"/>
    </source>
</evidence>
<sequence>MIFSSVIFLSILFISIISIKNGFFFDDEIFNIRTVSSYNYSGLWNYINTEDVHPPVHYIINKAAFDLFGSWEAVKVLGAILNALGLAIFGFIAFDKIDPRARLSLGILLALCGTTIMWGASLRWYAYFNPLFAVILGIILFSDLSLTRRTLILAAGIVLLFYVNYETLCAAPVLVAAHLLRERKNFRRSDIIILLVAGVAGFALCLPQLLVFIEYARGHGANQTASFLSALSQIAITLVVGNAVFPLSVAAGVYAALIAALGVYFLFVKPKSDIDWIVLIGLTLGTLLMVVTGIAMKPRNSVFLLPLVFLIIASAVAALPPLWARAAIALIAAFQLLGAVNVAWHRDTLKGSFNIDYRGSLATITAWKDQCKGKLIVFNHDSPLNYLLEENSIGSSSVFSPQRGTDIAAHPGDCVVLTKTYAGTLNGDEVATLYRMLDNPALKQVAVKQLSEDRYAAIKSWVGKEPFPQYSIEFVEYDVTSDVTLPAWTGAIKRLDEGQD</sequence>
<evidence type="ECO:0008006" key="11">
    <source>
        <dbReference type="Google" id="ProtNLM"/>
    </source>
</evidence>
<feature type="transmembrane region" description="Helical" evidence="8">
    <location>
        <begin position="124"/>
        <end position="144"/>
    </location>
</feature>
<protein>
    <recommendedName>
        <fullName evidence="11">Glycosyltransferase RgtA/B/C/D-like domain-containing protein</fullName>
    </recommendedName>
</protein>
<evidence type="ECO:0000256" key="7">
    <source>
        <dbReference type="ARBA" id="ARBA00023136"/>
    </source>
</evidence>
<dbReference type="InterPro" id="IPR050297">
    <property type="entry name" value="LipidA_mod_glycosyltrf_83"/>
</dbReference>
<evidence type="ECO:0000256" key="2">
    <source>
        <dbReference type="ARBA" id="ARBA00022475"/>
    </source>
</evidence>
<evidence type="ECO:0000313" key="9">
    <source>
        <dbReference type="EMBL" id="PNG25323.1"/>
    </source>
</evidence>
<gene>
    <name evidence="9" type="ORF">CR492_14335</name>
</gene>
<dbReference type="EMBL" id="PDZR01000017">
    <property type="protein sequence ID" value="PNG25323.1"/>
    <property type="molecule type" value="Genomic_DNA"/>
</dbReference>
<accession>A0A2J7TF15</accession>
<name>A0A2J7TF15_METSI</name>
<dbReference type="GO" id="GO:0016763">
    <property type="term" value="F:pentosyltransferase activity"/>
    <property type="evidence" value="ECO:0007669"/>
    <property type="project" value="TreeGrafter"/>
</dbReference>
<feature type="transmembrane region" description="Helical" evidence="8">
    <location>
        <begin position="274"/>
        <end position="296"/>
    </location>
</feature>
<evidence type="ECO:0000256" key="4">
    <source>
        <dbReference type="ARBA" id="ARBA00022679"/>
    </source>
</evidence>
<reference evidence="9 10" key="1">
    <citation type="submission" date="2017-10" db="EMBL/GenBank/DDBJ databases">
        <title>Genome announcement of Methylocella silvestris TVC from permafrost.</title>
        <authorList>
            <person name="Wang J."/>
            <person name="Geng K."/>
            <person name="Ul-Haque F."/>
            <person name="Crombie A.T."/>
            <person name="Street L.E."/>
            <person name="Wookey P.A."/>
            <person name="Murrell J.C."/>
            <person name="Pratscher J."/>
        </authorList>
    </citation>
    <scope>NUCLEOTIDE SEQUENCE [LARGE SCALE GENOMIC DNA]</scope>
    <source>
        <strain evidence="9 10">TVC</strain>
    </source>
</reference>
<feature type="transmembrane region" description="Helical" evidence="8">
    <location>
        <begin position="191"/>
        <end position="213"/>
    </location>
</feature>
<evidence type="ECO:0000256" key="5">
    <source>
        <dbReference type="ARBA" id="ARBA00022692"/>
    </source>
</evidence>
<keyword evidence="2" id="KW-1003">Cell membrane</keyword>
<dbReference type="PANTHER" id="PTHR33908">
    <property type="entry name" value="MANNOSYLTRANSFERASE YKCB-RELATED"/>
    <property type="match status" value="1"/>
</dbReference>
<proteinExistence type="predicted"/>
<dbReference type="GO" id="GO:0009103">
    <property type="term" value="P:lipopolysaccharide biosynthetic process"/>
    <property type="evidence" value="ECO:0007669"/>
    <property type="project" value="UniProtKB-ARBA"/>
</dbReference>
<dbReference type="GO" id="GO:0005886">
    <property type="term" value="C:plasma membrane"/>
    <property type="evidence" value="ECO:0007669"/>
    <property type="project" value="UniProtKB-SubCell"/>
</dbReference>
<evidence type="ECO:0000256" key="1">
    <source>
        <dbReference type="ARBA" id="ARBA00004651"/>
    </source>
</evidence>
<evidence type="ECO:0000256" key="6">
    <source>
        <dbReference type="ARBA" id="ARBA00022989"/>
    </source>
</evidence>
<comment type="subcellular location">
    <subcellularLocation>
        <location evidence="1">Cell membrane</location>
        <topology evidence="1">Multi-pass membrane protein</topology>
    </subcellularLocation>
</comment>
<dbReference type="AlphaFoldDB" id="A0A2J7TF15"/>
<feature type="transmembrane region" description="Helical" evidence="8">
    <location>
        <begin position="251"/>
        <end position="267"/>
    </location>
</feature>
<keyword evidence="6 8" id="KW-1133">Transmembrane helix</keyword>
<evidence type="ECO:0000256" key="3">
    <source>
        <dbReference type="ARBA" id="ARBA00022676"/>
    </source>
</evidence>
<feature type="transmembrane region" description="Helical" evidence="8">
    <location>
        <begin position="101"/>
        <end position="118"/>
    </location>
</feature>
<organism evidence="9 10">
    <name type="scientific">Methylocella silvestris</name>
    <dbReference type="NCBI Taxonomy" id="199596"/>
    <lineage>
        <taxon>Bacteria</taxon>
        <taxon>Pseudomonadati</taxon>
        <taxon>Pseudomonadota</taxon>
        <taxon>Alphaproteobacteria</taxon>
        <taxon>Hyphomicrobiales</taxon>
        <taxon>Beijerinckiaceae</taxon>
        <taxon>Methylocella</taxon>
    </lineage>
</organism>
<feature type="transmembrane region" description="Helical" evidence="8">
    <location>
        <begin position="151"/>
        <end position="179"/>
    </location>
</feature>
<evidence type="ECO:0000256" key="8">
    <source>
        <dbReference type="SAM" id="Phobius"/>
    </source>
</evidence>